<comment type="caution">
    <text evidence="5">The sequence shown here is derived from an EMBL/GenBank/DDBJ whole genome shotgun (WGS) entry which is preliminary data.</text>
</comment>
<evidence type="ECO:0000313" key="5">
    <source>
        <dbReference type="EMBL" id="KWV53677.1"/>
    </source>
</evidence>
<reference evidence="5 6" key="1">
    <citation type="submission" date="2015-11" db="EMBL/GenBank/DDBJ databases">
        <title>Draft Genome Sequence of the Strain BR 10423 (Rhizobium sp.) isolated from nodules of Mimosa pudica.</title>
        <authorList>
            <person name="Barauna A.C."/>
            <person name="Zilli J.E."/>
            <person name="Simoes-Araujo J.L."/>
            <person name="Reis V.M."/>
            <person name="James E.K."/>
            <person name="Reis F.B.Jr."/>
            <person name="Rouws L.F."/>
            <person name="Passos S.R."/>
            <person name="Gois S.R."/>
        </authorList>
    </citation>
    <scope>NUCLEOTIDE SEQUENCE [LARGE SCALE GENOMIC DNA]</scope>
    <source>
        <strain evidence="5 6">BR10423</strain>
    </source>
</reference>
<dbReference type="PANTHER" id="PTHR43537">
    <property type="entry name" value="TRANSCRIPTIONAL REGULATOR, GNTR FAMILY"/>
    <property type="match status" value="1"/>
</dbReference>
<keyword evidence="2" id="KW-0238">DNA-binding</keyword>
<proteinExistence type="predicted"/>
<dbReference type="Gene3D" id="1.20.120.530">
    <property type="entry name" value="GntR ligand-binding domain-like"/>
    <property type="match status" value="1"/>
</dbReference>
<dbReference type="SUPFAM" id="SSF48008">
    <property type="entry name" value="GntR ligand-binding domain-like"/>
    <property type="match status" value="1"/>
</dbReference>
<gene>
    <name evidence="5" type="ORF">AS026_03240</name>
</gene>
<dbReference type="RefSeq" id="WP_018859272.1">
    <property type="nucleotide sequence ID" value="NZ_JBBNAS010000216.1"/>
</dbReference>
<evidence type="ECO:0000256" key="3">
    <source>
        <dbReference type="ARBA" id="ARBA00023163"/>
    </source>
</evidence>
<dbReference type="EMBL" id="LNCD01000064">
    <property type="protein sequence ID" value="KWV53677.1"/>
    <property type="molecule type" value="Genomic_DNA"/>
</dbReference>
<dbReference type="PANTHER" id="PTHR43537:SF53">
    <property type="entry name" value="HTH-TYPE TRANSCRIPTIONAL REPRESSOR NANR"/>
    <property type="match status" value="1"/>
</dbReference>
<dbReference type="Pfam" id="PF07729">
    <property type="entry name" value="FCD"/>
    <property type="match status" value="1"/>
</dbReference>
<feature type="domain" description="HTH gntR-type" evidence="4">
    <location>
        <begin position="11"/>
        <end position="79"/>
    </location>
</feature>
<dbReference type="InterPro" id="IPR036388">
    <property type="entry name" value="WH-like_DNA-bd_sf"/>
</dbReference>
<sequence length="234" mass="26583">MSQPIEQIVRRKLSDEVFDRLERMITSGELQPGDEMPSERVLMERFGVGRPAIREAMQSLANKGLVNISHGERARVLKLTARSIFQQVDLTAKIMLSQSSDSLEHLKSARIFFERGMAREAAQRASATDISDLREIIERQRDCLGHAEEFINADMGFHTRIAQISGNPIYVAVSEAMLAWLKEYHTEMLIWTGKEKFTLAEHEEIVNRLEANDIDGSETAILKHLERSSALYAK</sequence>
<dbReference type="SMART" id="SM00345">
    <property type="entry name" value="HTH_GNTR"/>
    <property type="match status" value="1"/>
</dbReference>
<dbReference type="Gene3D" id="1.10.10.10">
    <property type="entry name" value="Winged helix-like DNA-binding domain superfamily/Winged helix DNA-binding domain"/>
    <property type="match status" value="1"/>
</dbReference>
<name>A0A120FME2_9HYPH</name>
<keyword evidence="1" id="KW-0805">Transcription regulation</keyword>
<dbReference type="NCBIfam" id="NF003011">
    <property type="entry name" value="PRK03837.1"/>
    <property type="match status" value="1"/>
</dbReference>
<dbReference type="GO" id="GO:0003677">
    <property type="term" value="F:DNA binding"/>
    <property type="evidence" value="ECO:0007669"/>
    <property type="project" value="UniProtKB-KW"/>
</dbReference>
<keyword evidence="6" id="KW-1185">Reference proteome</keyword>
<evidence type="ECO:0000259" key="4">
    <source>
        <dbReference type="PROSITE" id="PS50949"/>
    </source>
</evidence>
<dbReference type="AlphaFoldDB" id="A0A120FME2"/>
<dbReference type="Pfam" id="PF00392">
    <property type="entry name" value="GntR"/>
    <property type="match status" value="1"/>
</dbReference>
<dbReference type="SMART" id="SM00895">
    <property type="entry name" value="FCD"/>
    <property type="match status" value="1"/>
</dbReference>
<organism evidence="5 6">
    <name type="scientific">Rhizobium altiplani</name>
    <dbReference type="NCBI Taxonomy" id="1864509"/>
    <lineage>
        <taxon>Bacteria</taxon>
        <taxon>Pseudomonadati</taxon>
        <taxon>Pseudomonadota</taxon>
        <taxon>Alphaproteobacteria</taxon>
        <taxon>Hyphomicrobiales</taxon>
        <taxon>Rhizobiaceae</taxon>
        <taxon>Rhizobium/Agrobacterium group</taxon>
        <taxon>Rhizobium</taxon>
    </lineage>
</organism>
<dbReference type="InterPro" id="IPR036390">
    <property type="entry name" value="WH_DNA-bd_sf"/>
</dbReference>
<dbReference type="SUPFAM" id="SSF46785">
    <property type="entry name" value="Winged helix' DNA-binding domain"/>
    <property type="match status" value="1"/>
</dbReference>
<dbReference type="InterPro" id="IPR008920">
    <property type="entry name" value="TF_FadR/GntR_C"/>
</dbReference>
<dbReference type="InterPro" id="IPR011711">
    <property type="entry name" value="GntR_C"/>
</dbReference>
<dbReference type="CDD" id="cd07377">
    <property type="entry name" value="WHTH_GntR"/>
    <property type="match status" value="1"/>
</dbReference>
<evidence type="ECO:0000313" key="6">
    <source>
        <dbReference type="Proteomes" id="UP000068164"/>
    </source>
</evidence>
<dbReference type="InterPro" id="IPR000524">
    <property type="entry name" value="Tscrpt_reg_HTH_GntR"/>
</dbReference>
<evidence type="ECO:0000256" key="1">
    <source>
        <dbReference type="ARBA" id="ARBA00023015"/>
    </source>
</evidence>
<dbReference type="OrthoDB" id="9028214at2"/>
<protein>
    <submittedName>
        <fullName evidence="5">GntR family transcriptional regulator</fullName>
    </submittedName>
</protein>
<dbReference type="PRINTS" id="PR00035">
    <property type="entry name" value="HTHGNTR"/>
</dbReference>
<accession>A0A120FME2</accession>
<dbReference type="GO" id="GO:0003700">
    <property type="term" value="F:DNA-binding transcription factor activity"/>
    <property type="evidence" value="ECO:0007669"/>
    <property type="project" value="InterPro"/>
</dbReference>
<dbReference type="PROSITE" id="PS50949">
    <property type="entry name" value="HTH_GNTR"/>
    <property type="match status" value="1"/>
</dbReference>
<keyword evidence="3" id="KW-0804">Transcription</keyword>
<dbReference type="Proteomes" id="UP000068164">
    <property type="component" value="Unassembled WGS sequence"/>
</dbReference>
<evidence type="ECO:0000256" key="2">
    <source>
        <dbReference type="ARBA" id="ARBA00023125"/>
    </source>
</evidence>